<keyword evidence="2" id="KW-1133">Transmembrane helix</keyword>
<dbReference type="EMBL" id="PTIZ01000001">
    <property type="protein sequence ID" value="PPK78220.1"/>
    <property type="molecule type" value="Genomic_DNA"/>
</dbReference>
<organism evidence="4 5">
    <name type="scientific">Methylobacter tundripaludum</name>
    <dbReference type="NCBI Taxonomy" id="173365"/>
    <lineage>
        <taxon>Bacteria</taxon>
        <taxon>Pseudomonadati</taxon>
        <taxon>Pseudomonadota</taxon>
        <taxon>Gammaproteobacteria</taxon>
        <taxon>Methylococcales</taxon>
        <taxon>Methylococcaceae</taxon>
        <taxon>Methylobacter</taxon>
    </lineage>
</organism>
<dbReference type="SMART" id="SM00978">
    <property type="entry name" value="Tim44"/>
    <property type="match status" value="1"/>
</dbReference>
<evidence type="ECO:0000313" key="4">
    <source>
        <dbReference type="EMBL" id="PPK78220.1"/>
    </source>
</evidence>
<evidence type="ECO:0000259" key="3">
    <source>
        <dbReference type="SMART" id="SM00978"/>
    </source>
</evidence>
<evidence type="ECO:0000256" key="1">
    <source>
        <dbReference type="SAM" id="MobiDB-lite"/>
    </source>
</evidence>
<keyword evidence="2" id="KW-0472">Membrane</keyword>
<feature type="transmembrane region" description="Helical" evidence="2">
    <location>
        <begin position="79"/>
        <end position="97"/>
    </location>
</feature>
<gene>
    <name evidence="4" type="ORF">B0F87_101602</name>
</gene>
<feature type="transmembrane region" description="Helical" evidence="2">
    <location>
        <begin position="104"/>
        <end position="123"/>
    </location>
</feature>
<feature type="compositionally biased region" description="Low complexity" evidence="1">
    <location>
        <begin position="56"/>
        <end position="71"/>
    </location>
</feature>
<evidence type="ECO:0000313" key="5">
    <source>
        <dbReference type="Proteomes" id="UP000240010"/>
    </source>
</evidence>
<feature type="region of interest" description="Disordered" evidence="1">
    <location>
        <begin position="144"/>
        <end position="165"/>
    </location>
</feature>
<keyword evidence="2" id="KW-0812">Transmembrane</keyword>
<accession>A0A2S6HL54</accession>
<sequence>MNKYTGIIATLLIGLSLTLGGMSDADAKRFGGGSSFGGRSSYSAPYQRSVTPPARPANQQQAATPNPAATPARANRSGLMGMLGGLALGGLLGSLFFGGGFQGINFMDMLIFGGIAFLLYKWFAAKKAGAAQRPAYNRTADNHYQDTASSHHEPEPTQANPAGFDTDILFKKDNNATPSYAQPVQQDAGFASAVVPKDFDQQAFLSGAKIAFTELQKAWDERDLAEIRGLTTDKVFAEIQDQLKASDTANRTEILKLEAELLEVREVGSELEAVVLFDTIMREDGNAQAGQVREVWHFIKPKVSIQPKWYLDGIQQLED</sequence>
<dbReference type="PANTHER" id="PTHR41542">
    <property type="entry name" value="BLL5807 PROTEIN"/>
    <property type="match status" value="1"/>
</dbReference>
<feature type="region of interest" description="Disordered" evidence="1">
    <location>
        <begin position="42"/>
        <end position="71"/>
    </location>
</feature>
<dbReference type="PANTHER" id="PTHR41542:SF1">
    <property type="entry name" value="BLL5807 PROTEIN"/>
    <property type="match status" value="1"/>
</dbReference>
<dbReference type="RefSeq" id="WP_104427566.1">
    <property type="nucleotide sequence ID" value="NZ_PTIZ01000001.1"/>
</dbReference>
<dbReference type="Pfam" id="PF04280">
    <property type="entry name" value="Tim44"/>
    <property type="match status" value="1"/>
</dbReference>
<dbReference type="InterPro" id="IPR007379">
    <property type="entry name" value="Tim44-like_dom"/>
</dbReference>
<dbReference type="AlphaFoldDB" id="A0A2S6HL54"/>
<name>A0A2S6HL54_9GAMM</name>
<dbReference type="Proteomes" id="UP000240010">
    <property type="component" value="Unassembled WGS sequence"/>
</dbReference>
<comment type="caution">
    <text evidence="4">The sequence shown here is derived from an EMBL/GenBank/DDBJ whole genome shotgun (WGS) entry which is preliminary data.</text>
</comment>
<dbReference type="InterPro" id="IPR032710">
    <property type="entry name" value="NTF2-like_dom_sf"/>
</dbReference>
<dbReference type="Gene3D" id="3.10.450.240">
    <property type="match status" value="1"/>
</dbReference>
<evidence type="ECO:0000256" key="2">
    <source>
        <dbReference type="SAM" id="Phobius"/>
    </source>
</evidence>
<reference evidence="4 5" key="1">
    <citation type="submission" date="2018-02" db="EMBL/GenBank/DDBJ databases">
        <title>Subsurface microbial communities from deep shales in Ohio and West Virginia, USA.</title>
        <authorList>
            <person name="Wrighton K."/>
        </authorList>
    </citation>
    <scope>NUCLEOTIDE SEQUENCE [LARGE SCALE GENOMIC DNA]</scope>
    <source>
        <strain evidence="4 5">OWC-DMM</strain>
    </source>
</reference>
<feature type="domain" description="Tim44-like" evidence="3">
    <location>
        <begin position="185"/>
        <end position="316"/>
    </location>
</feature>
<protein>
    <submittedName>
        <fullName evidence="4">Putative lipid-binding transport protein (Tim44 family)</fullName>
    </submittedName>
</protein>
<dbReference type="SUPFAM" id="SSF54427">
    <property type="entry name" value="NTF2-like"/>
    <property type="match status" value="1"/>
</dbReference>
<feature type="compositionally biased region" description="Basic and acidic residues" evidence="1">
    <location>
        <begin position="144"/>
        <end position="155"/>
    </location>
</feature>
<proteinExistence type="predicted"/>